<dbReference type="Gene3D" id="3.40.50.300">
    <property type="entry name" value="P-loop containing nucleotide triphosphate hydrolases"/>
    <property type="match status" value="2"/>
</dbReference>
<dbReference type="RefSeq" id="WP_015206718.1">
    <property type="nucleotide sequence ID" value="NC_019757.1"/>
</dbReference>
<gene>
    <name evidence="1" type="ORF">Cylst_1159</name>
</gene>
<dbReference type="Proteomes" id="UP000010475">
    <property type="component" value="Chromosome"/>
</dbReference>
<name>K9WVB9_9NOST</name>
<evidence type="ECO:0000313" key="2">
    <source>
        <dbReference type="Proteomes" id="UP000010475"/>
    </source>
</evidence>
<keyword evidence="2" id="KW-1185">Reference proteome</keyword>
<dbReference type="AlphaFoldDB" id="K9WVB9"/>
<accession>K9WVB9</accession>
<dbReference type="SUPFAM" id="SSF52540">
    <property type="entry name" value="P-loop containing nucleoside triphosphate hydrolases"/>
    <property type="match status" value="2"/>
</dbReference>
<protein>
    <recommendedName>
        <fullName evidence="3">Serine/threonine protein kinase</fullName>
    </recommendedName>
</protein>
<dbReference type="STRING" id="56107.Cylst_1159"/>
<dbReference type="InterPro" id="IPR027417">
    <property type="entry name" value="P-loop_NTPase"/>
</dbReference>
<dbReference type="HOGENOM" id="CLU_368318_0_0_3"/>
<dbReference type="OrthoDB" id="5522963at2"/>
<dbReference type="KEGG" id="csg:Cylst_1159"/>
<dbReference type="Pfam" id="PF14516">
    <property type="entry name" value="AAA_35"/>
    <property type="match status" value="2"/>
</dbReference>
<organism evidence="1 2">
    <name type="scientific">Cylindrospermum stagnale PCC 7417</name>
    <dbReference type="NCBI Taxonomy" id="56107"/>
    <lineage>
        <taxon>Bacteria</taxon>
        <taxon>Bacillati</taxon>
        <taxon>Cyanobacteriota</taxon>
        <taxon>Cyanophyceae</taxon>
        <taxon>Nostocales</taxon>
        <taxon>Nostocaceae</taxon>
        <taxon>Cylindrospermum</taxon>
    </lineage>
</organism>
<proteinExistence type="predicted"/>
<reference evidence="1 2" key="1">
    <citation type="submission" date="2012-06" db="EMBL/GenBank/DDBJ databases">
        <title>Finished chromosome of genome of Cylindrospermum stagnale PCC 7417.</title>
        <authorList>
            <consortium name="US DOE Joint Genome Institute"/>
            <person name="Gugger M."/>
            <person name="Coursin T."/>
            <person name="Rippka R."/>
            <person name="Tandeau De Marsac N."/>
            <person name="Huntemann M."/>
            <person name="Wei C.-L."/>
            <person name="Han J."/>
            <person name="Detter J.C."/>
            <person name="Han C."/>
            <person name="Tapia R."/>
            <person name="Chen A."/>
            <person name="Kyrpides N."/>
            <person name="Mavromatis K."/>
            <person name="Markowitz V."/>
            <person name="Szeto E."/>
            <person name="Ivanova N."/>
            <person name="Pagani I."/>
            <person name="Pati A."/>
            <person name="Goodwin L."/>
            <person name="Nordberg H.P."/>
            <person name="Cantor M.N."/>
            <person name="Hua S.X."/>
            <person name="Woyke T."/>
            <person name="Kerfeld C.A."/>
        </authorList>
    </citation>
    <scope>NUCLEOTIDE SEQUENCE [LARGE SCALE GENOMIC DNA]</scope>
    <source>
        <strain evidence="1 2">PCC 7417</strain>
    </source>
</reference>
<dbReference type="PATRIC" id="fig|56107.3.peg.1305"/>
<dbReference type="EMBL" id="CP003642">
    <property type="protein sequence ID" value="AFZ23462.1"/>
    <property type="molecule type" value="Genomic_DNA"/>
</dbReference>
<evidence type="ECO:0000313" key="1">
    <source>
        <dbReference type="EMBL" id="AFZ23462.1"/>
    </source>
</evidence>
<sequence>MFAKLNATYQPGGSLPPDAPTYVVRQADTELYKGLLAGDYCYVLNARQMGKSSLRVRTMDKLQTQGFTCAEIELSGIGSQQITAPQWYGGIIQELVSGFKLQINRRSWLKERDDLSPLQCLNQFIETVLLTQIQEKIVIFIDEIDNVLGLKFSTDEFFALIRHCYESRAIKPAYRRLSFALLGVATPSELIQDKHYSTPFNIGRAIELQGFQIKDSEPLVKGLIGKVSNPEAVLKEVLYWTSGQPFLTQKLCWLIVNHCNNSTEFSAPQDGEESQWIEQIVQNQIIINWESQDEPEHLRTIRDRLLRNTPRSQQLLQLYQQIIQEGKIPAQNSPEYLELRLSGLVSQHQGSLIVKNPIYARVFNLDWVHDNLTIEISNSQIVTANSGLNRHKDMEESVFVSHISPVSIDNMDNSLNSPCYPSGAVPLNSPFYIERAAIEKQVYEEIKKPGALVRIKAPREMGKSSLLLRTLDYATHQGYHTVSLNLEQVDDVILNDLNRFLRWLCANVTRQLQLEPKLEDYWDEDIGSKISCSLYFRNHLLKQIDTPLVLALDEVNYIFEHPHVAKDVLPLFRSWYEEAKREPIWQKLRLIIVHSTEIYVPLQLKQSPFNVGLPIELSSFSLEQVRQLAQCYGLNWTDGQEATELMAMLEGHPALVHMAIYHLSRGEMTFAQFLDTAATSKGIYAYHLQRHQVTLQEQPELAKALDSVINAQQPITLDSLMTYKLSSMGLIKHLKDQVIPSCELYRQYFGSKNSEL</sequence>
<dbReference type="eggNOG" id="COG1672">
    <property type="taxonomic scope" value="Bacteria"/>
</dbReference>
<evidence type="ECO:0008006" key="3">
    <source>
        <dbReference type="Google" id="ProtNLM"/>
    </source>
</evidence>